<dbReference type="Pfam" id="PF00300">
    <property type="entry name" value="His_Phos_1"/>
    <property type="match status" value="1"/>
</dbReference>
<evidence type="ECO:0000313" key="4">
    <source>
        <dbReference type="EMBL" id="MCQ1528191.1"/>
    </source>
</evidence>
<evidence type="ECO:0000256" key="1">
    <source>
        <dbReference type="ARBA" id="ARBA00023152"/>
    </source>
</evidence>
<dbReference type="EC" id="3.1.3.73" evidence="3"/>
<dbReference type="CDD" id="cd07067">
    <property type="entry name" value="HP_PGM_like"/>
    <property type="match status" value="1"/>
</dbReference>
<dbReference type="InterPro" id="IPR050275">
    <property type="entry name" value="PGM_Phosphatase"/>
</dbReference>
<evidence type="ECO:0000256" key="2">
    <source>
        <dbReference type="ARBA" id="ARBA00023235"/>
    </source>
</evidence>
<dbReference type="Gene3D" id="3.40.50.1240">
    <property type="entry name" value="Phosphoglycerate mutase-like"/>
    <property type="match status" value="1"/>
</dbReference>
<accession>A0ABT1NAQ3</accession>
<dbReference type="NCBIfam" id="TIGR03162">
    <property type="entry name" value="ribazole_cobC"/>
    <property type="match status" value="1"/>
</dbReference>
<keyword evidence="5" id="KW-1185">Reference proteome</keyword>
<dbReference type="InterPro" id="IPR013078">
    <property type="entry name" value="His_Pase_superF_clade-1"/>
</dbReference>
<dbReference type="PIRSF" id="PIRSF000709">
    <property type="entry name" value="6PFK_2-Ptase"/>
    <property type="match status" value="1"/>
</dbReference>
<dbReference type="InterPro" id="IPR029033">
    <property type="entry name" value="His_PPase_superfam"/>
</dbReference>
<dbReference type="PANTHER" id="PTHR48100">
    <property type="entry name" value="BROAD-SPECIFICITY PHOSPHATASE YOR283W-RELATED"/>
    <property type="match status" value="1"/>
</dbReference>
<dbReference type="RefSeq" id="WP_255225686.1">
    <property type="nucleotide sequence ID" value="NZ_JAJEKE010000001.1"/>
</dbReference>
<dbReference type="SMART" id="SM00855">
    <property type="entry name" value="PGAM"/>
    <property type="match status" value="1"/>
</dbReference>
<protein>
    <recommendedName>
        <fullName evidence="3">Alpha-ribazole phosphatase</fullName>
        <ecNumber evidence="3">3.1.3.73</ecNumber>
    </recommendedName>
</protein>
<evidence type="ECO:0000256" key="3">
    <source>
        <dbReference type="NCBIfam" id="TIGR03162"/>
    </source>
</evidence>
<name>A0ABT1NAQ3_9FIRM</name>
<dbReference type="PROSITE" id="PS00175">
    <property type="entry name" value="PG_MUTASE"/>
    <property type="match status" value="1"/>
</dbReference>
<proteinExistence type="predicted"/>
<reference evidence="4 5" key="1">
    <citation type="submission" date="2021-10" db="EMBL/GenBank/DDBJ databases">
        <title>Lutispora strain m25 sp. nov., a thermophilic, non-spore-forming bacterium isolated from a lab-scale methanogenic bioreactor digesting anaerobic sludge.</title>
        <authorList>
            <person name="El Houari A."/>
            <person name="Mcdonald J."/>
        </authorList>
    </citation>
    <scope>NUCLEOTIDE SEQUENCE [LARGE SCALE GENOMIC DNA]</scope>
    <source>
        <strain evidence="5">m25</strain>
    </source>
</reference>
<keyword evidence="2" id="KW-0413">Isomerase</keyword>
<keyword evidence="1" id="KW-0324">Glycolysis</keyword>
<dbReference type="Proteomes" id="UP001651880">
    <property type="component" value="Unassembled WGS sequence"/>
</dbReference>
<gene>
    <name evidence="4" type="primary">cobC</name>
    <name evidence="4" type="ORF">LJD61_01315</name>
</gene>
<evidence type="ECO:0000313" key="5">
    <source>
        <dbReference type="Proteomes" id="UP001651880"/>
    </source>
</evidence>
<dbReference type="EMBL" id="JAJEKE010000001">
    <property type="protein sequence ID" value="MCQ1528191.1"/>
    <property type="molecule type" value="Genomic_DNA"/>
</dbReference>
<dbReference type="SUPFAM" id="SSF53254">
    <property type="entry name" value="Phosphoglycerate mutase-like"/>
    <property type="match status" value="1"/>
</dbReference>
<organism evidence="4 5">
    <name type="scientific">Lutispora saccharofermentans</name>
    <dbReference type="NCBI Taxonomy" id="3024236"/>
    <lineage>
        <taxon>Bacteria</taxon>
        <taxon>Bacillati</taxon>
        <taxon>Bacillota</taxon>
        <taxon>Clostridia</taxon>
        <taxon>Lutisporales</taxon>
        <taxon>Lutisporaceae</taxon>
        <taxon>Lutispora</taxon>
    </lineage>
</organism>
<dbReference type="InterPro" id="IPR001345">
    <property type="entry name" value="PG/BPGM_mutase_AS"/>
</dbReference>
<dbReference type="InterPro" id="IPR017578">
    <property type="entry name" value="Ribazole_CobC"/>
</dbReference>
<sequence>MVTLYLIRHGQTELNKAGVFLGSRDEALNGLGMEQSKTIREVMKTKELDCIITSPLKRCYDTAACIASGRSLSINIAEGFKEMDFGLWEGMHHRDISLQYPKEWSIGVNNWKDMHPAKGESFRDFYTRVSEAGKELLKMQEGKKVALISHDGPMKVIASFLLNLGMDGFWNFHFEHGKYSLFEIEEGHCTIRKINSIE</sequence>
<comment type="caution">
    <text evidence="4">The sequence shown here is derived from an EMBL/GenBank/DDBJ whole genome shotgun (WGS) entry which is preliminary data.</text>
</comment>
<dbReference type="PANTHER" id="PTHR48100:SF1">
    <property type="entry name" value="HISTIDINE PHOSPHATASE FAMILY PROTEIN-RELATED"/>
    <property type="match status" value="1"/>
</dbReference>